<dbReference type="Gene3D" id="3.30.70.80">
    <property type="entry name" value="Peptidase S8 propeptide/proteinase inhibitor I9"/>
    <property type="match status" value="1"/>
</dbReference>
<dbReference type="GO" id="GO:0006508">
    <property type="term" value="P:proteolysis"/>
    <property type="evidence" value="ECO:0007669"/>
    <property type="project" value="UniProtKB-KW"/>
</dbReference>
<evidence type="ECO:0000256" key="8">
    <source>
        <dbReference type="ARBA" id="ARBA00023180"/>
    </source>
</evidence>
<keyword evidence="3" id="KW-0964">Secreted</keyword>
<sequence length="821" mass="87692">MGGGFDIIASLQFMLLLFYVNFAACIAEERAIYLVLMEGDPVAFHRGSSPGENGRRLGLNSEVSEAHAKHLVDSHDRLLQKTLESGSYNKLYSFKHIVNGFAVHTTSSQARRLKNASGVRLVERDRGAKLMTTYTPQFLDLPEVWTQEGGDKNAGEGIVIGFIDTGINPCHPSFSYDPTKLFTSNISHFSGACETDPQFPAGSCNGKIVSARFFSAGAQAVATLNTSVDFLSPFDAVGHGSHVASTAAGNTGVSVLVNGFFYGRASGMAPGAQIAVYKAVYPTVGTLADVVSAIDQATKDGVDIITLSVGPDEPPEDKFTFLNVFDIVMLYAQRAGVFVVQAAGNHGPGPSTVLSYSPWAVGVAASGTDRTYPGSLLLGNGQKVGGVGLSGPTLGEGLFLYKLVLAKDAVNINGTFPRTPQYIEECQFPEALDRNVVLGSVIICTFSDGFYNGTSTLTAIVDTARTLGIMGFILVANPTYGDFIAEPIPFAVPGIMIPSVADAKVISQYYEQQIERDGRGFVIKFGARAAIGDGRIASFKGQAPIVSRFSARGPDFMDKDKNPADILKPDILAPGHQVWAAWSPISALEPTLKGYNFALLSGTSMATPHIAGIAALIKQYNPLWTPSMIASAISTTANKYDINGEHIMAEGSDNLYPSTPFDFGAGQVNPTRALDPGLVLSSGYDDYISFLCSLPNMDPAIVKNSTGELCNHFLSHPANLNLPSVTISSLAGAQLLRRTVKNVGLKPEKYLCSVMPPNGTLVNLNPPWFTITPQGTQDLDIQINVTNGMNNWSFGEIVLTGSLNHIVRITLSVLFQYPHEN</sequence>
<dbReference type="InterPro" id="IPR034197">
    <property type="entry name" value="Peptidases_S8_3"/>
</dbReference>
<keyword evidence="6 10" id="KW-0378">Hydrolase</keyword>
<organism evidence="16 17">
    <name type="scientific">Quercus rubra</name>
    <name type="common">Northern red oak</name>
    <name type="synonym">Quercus borealis</name>
    <dbReference type="NCBI Taxonomy" id="3512"/>
    <lineage>
        <taxon>Eukaryota</taxon>
        <taxon>Viridiplantae</taxon>
        <taxon>Streptophyta</taxon>
        <taxon>Embryophyta</taxon>
        <taxon>Tracheophyta</taxon>
        <taxon>Spermatophyta</taxon>
        <taxon>Magnoliopsida</taxon>
        <taxon>eudicotyledons</taxon>
        <taxon>Gunneridae</taxon>
        <taxon>Pentapetalae</taxon>
        <taxon>rosids</taxon>
        <taxon>fabids</taxon>
        <taxon>Fagales</taxon>
        <taxon>Fagaceae</taxon>
        <taxon>Quercus</taxon>
    </lineage>
</organism>
<evidence type="ECO:0000259" key="13">
    <source>
        <dbReference type="Pfam" id="PF00082"/>
    </source>
</evidence>
<dbReference type="InterPro" id="IPR036852">
    <property type="entry name" value="Peptidase_S8/S53_dom_sf"/>
</dbReference>
<dbReference type="PROSITE" id="PS00137">
    <property type="entry name" value="SUBTILASE_HIS"/>
    <property type="match status" value="1"/>
</dbReference>
<comment type="caution">
    <text evidence="16">The sequence shown here is derived from an EMBL/GenBank/DDBJ whole genome shotgun (WGS) entry which is preliminary data.</text>
</comment>
<evidence type="ECO:0000256" key="5">
    <source>
        <dbReference type="ARBA" id="ARBA00022729"/>
    </source>
</evidence>
<evidence type="ECO:0000256" key="4">
    <source>
        <dbReference type="ARBA" id="ARBA00022670"/>
    </source>
</evidence>
<feature type="domain" description="Subtilisin-like protease fibronectin type-III" evidence="15">
    <location>
        <begin position="719"/>
        <end position="813"/>
    </location>
</feature>
<feature type="chain" id="PRO_5042926255" description="Subtilisin-like protease SBT2.4" evidence="12">
    <location>
        <begin position="28"/>
        <end position="821"/>
    </location>
</feature>
<protein>
    <recommendedName>
        <fullName evidence="18">Subtilisin-like protease SBT2.4</fullName>
    </recommendedName>
</protein>
<feature type="active site" description="Charge relay system" evidence="9 10">
    <location>
        <position position="239"/>
    </location>
</feature>
<dbReference type="InterPro" id="IPR023828">
    <property type="entry name" value="Peptidase_S8_Ser-AS"/>
</dbReference>
<dbReference type="GO" id="GO:0005576">
    <property type="term" value="C:extracellular region"/>
    <property type="evidence" value="ECO:0007669"/>
    <property type="project" value="UniProtKB-SubCell"/>
</dbReference>
<evidence type="ECO:0000256" key="10">
    <source>
        <dbReference type="PROSITE-ProRule" id="PRU01240"/>
    </source>
</evidence>
<dbReference type="CDD" id="cd02120">
    <property type="entry name" value="PA_subtilisin_like"/>
    <property type="match status" value="1"/>
</dbReference>
<feature type="signal peptide" evidence="12">
    <location>
        <begin position="1"/>
        <end position="27"/>
    </location>
</feature>
<dbReference type="PROSITE" id="PS51892">
    <property type="entry name" value="SUBTILASE"/>
    <property type="match status" value="1"/>
</dbReference>
<name>A0AAN7IT17_QUERU</name>
<keyword evidence="5 12" id="KW-0732">Signal</keyword>
<evidence type="ECO:0000256" key="2">
    <source>
        <dbReference type="ARBA" id="ARBA00011073"/>
    </source>
</evidence>
<evidence type="ECO:0000259" key="14">
    <source>
        <dbReference type="Pfam" id="PF05922"/>
    </source>
</evidence>
<feature type="domain" description="Peptidase S8/S53" evidence="13">
    <location>
        <begin position="155"/>
        <end position="652"/>
    </location>
</feature>
<evidence type="ECO:0000313" key="16">
    <source>
        <dbReference type="EMBL" id="KAK4588459.1"/>
    </source>
</evidence>
<evidence type="ECO:0000259" key="15">
    <source>
        <dbReference type="Pfam" id="PF17766"/>
    </source>
</evidence>
<dbReference type="PRINTS" id="PR00723">
    <property type="entry name" value="SUBTILISIN"/>
</dbReference>
<comment type="similarity">
    <text evidence="2 10 11">Belongs to the peptidase S8 family.</text>
</comment>
<dbReference type="InterPro" id="IPR015500">
    <property type="entry name" value="Peptidase_S8_subtilisin-rel"/>
</dbReference>
<dbReference type="PROSITE" id="PS00136">
    <property type="entry name" value="SUBTILASE_ASP"/>
    <property type="match status" value="1"/>
</dbReference>
<dbReference type="GO" id="GO:0004252">
    <property type="term" value="F:serine-type endopeptidase activity"/>
    <property type="evidence" value="ECO:0007669"/>
    <property type="project" value="UniProtKB-UniRule"/>
</dbReference>
<dbReference type="InterPro" id="IPR000209">
    <property type="entry name" value="Peptidase_S8/S53_dom"/>
</dbReference>
<dbReference type="InterPro" id="IPR037045">
    <property type="entry name" value="S8pro/Inhibitor_I9_sf"/>
</dbReference>
<evidence type="ECO:0000256" key="9">
    <source>
        <dbReference type="PIRSR" id="PIRSR615500-1"/>
    </source>
</evidence>
<dbReference type="InterPro" id="IPR010259">
    <property type="entry name" value="S8pro/Inhibitor_I9"/>
</dbReference>
<dbReference type="InterPro" id="IPR041469">
    <property type="entry name" value="Subtilisin-like_FN3"/>
</dbReference>
<feature type="active site" description="Charge relay system" evidence="9 10">
    <location>
        <position position="164"/>
    </location>
</feature>
<reference evidence="16 17" key="1">
    <citation type="journal article" date="2023" name="G3 (Bethesda)">
        <title>A haplotype-resolved chromosome-scale genome for Quercus rubra L. provides insights into the genetics of adaptive traits for red oak species.</title>
        <authorList>
            <person name="Kapoor B."/>
            <person name="Jenkins J."/>
            <person name="Schmutz J."/>
            <person name="Zhebentyayeva T."/>
            <person name="Kuelheim C."/>
            <person name="Coggeshall M."/>
            <person name="Heim C."/>
            <person name="Lasky J.R."/>
            <person name="Leites L."/>
            <person name="Islam-Faridi N."/>
            <person name="Romero-Severson J."/>
            <person name="DeLeo V.L."/>
            <person name="Lucas S.M."/>
            <person name="Lazic D."/>
            <person name="Gailing O."/>
            <person name="Carlson J."/>
            <person name="Staton M."/>
        </authorList>
    </citation>
    <scope>NUCLEOTIDE SEQUENCE [LARGE SCALE GENOMIC DNA]</scope>
    <source>
        <strain evidence="16">Pseudo-F2</strain>
    </source>
</reference>
<evidence type="ECO:0000256" key="1">
    <source>
        <dbReference type="ARBA" id="ARBA00004613"/>
    </source>
</evidence>
<dbReference type="Gene3D" id="3.40.50.200">
    <property type="entry name" value="Peptidase S8/S53 domain"/>
    <property type="match status" value="1"/>
</dbReference>
<keyword evidence="17" id="KW-1185">Reference proteome</keyword>
<feature type="domain" description="Inhibitor I9" evidence="14">
    <location>
        <begin position="64"/>
        <end position="130"/>
    </location>
</feature>
<evidence type="ECO:0000313" key="17">
    <source>
        <dbReference type="Proteomes" id="UP001324115"/>
    </source>
</evidence>
<dbReference type="PROSITE" id="PS00138">
    <property type="entry name" value="SUBTILASE_SER"/>
    <property type="match status" value="1"/>
</dbReference>
<dbReference type="Gene3D" id="2.60.40.2310">
    <property type="match status" value="1"/>
</dbReference>
<evidence type="ECO:0000256" key="3">
    <source>
        <dbReference type="ARBA" id="ARBA00022525"/>
    </source>
</evidence>
<keyword evidence="7 10" id="KW-0720">Serine protease</keyword>
<evidence type="ECO:0008006" key="18">
    <source>
        <dbReference type="Google" id="ProtNLM"/>
    </source>
</evidence>
<dbReference type="Pfam" id="PF17766">
    <property type="entry name" value="fn3_6"/>
    <property type="match status" value="1"/>
</dbReference>
<evidence type="ECO:0000256" key="11">
    <source>
        <dbReference type="RuleBase" id="RU003355"/>
    </source>
</evidence>
<dbReference type="Proteomes" id="UP001324115">
    <property type="component" value="Unassembled WGS sequence"/>
</dbReference>
<dbReference type="InterPro" id="IPR045051">
    <property type="entry name" value="SBT"/>
</dbReference>
<dbReference type="EMBL" id="JAXUIC010000005">
    <property type="protein sequence ID" value="KAK4588459.1"/>
    <property type="molecule type" value="Genomic_DNA"/>
</dbReference>
<keyword evidence="4 10" id="KW-0645">Protease</keyword>
<proteinExistence type="inferred from homology"/>
<feature type="active site" description="Charge relay system" evidence="9 10">
    <location>
        <position position="604"/>
    </location>
</feature>
<dbReference type="SUPFAM" id="SSF52743">
    <property type="entry name" value="Subtilisin-like"/>
    <property type="match status" value="1"/>
</dbReference>
<dbReference type="Gene3D" id="3.50.30.30">
    <property type="match status" value="1"/>
</dbReference>
<dbReference type="InterPro" id="IPR022398">
    <property type="entry name" value="Peptidase_S8_His-AS"/>
</dbReference>
<gene>
    <name evidence="16" type="ORF">RGQ29_019450</name>
</gene>
<dbReference type="AlphaFoldDB" id="A0AAN7IT17"/>
<dbReference type="InterPro" id="IPR023827">
    <property type="entry name" value="Peptidase_S8_Asp-AS"/>
</dbReference>
<accession>A0AAN7IT17</accession>
<dbReference type="Pfam" id="PF00082">
    <property type="entry name" value="Peptidase_S8"/>
    <property type="match status" value="1"/>
</dbReference>
<dbReference type="CDD" id="cd04852">
    <property type="entry name" value="Peptidases_S8_3"/>
    <property type="match status" value="1"/>
</dbReference>
<keyword evidence="8" id="KW-0325">Glycoprotein</keyword>
<dbReference type="PANTHER" id="PTHR10795">
    <property type="entry name" value="PROPROTEIN CONVERTASE SUBTILISIN/KEXIN"/>
    <property type="match status" value="1"/>
</dbReference>
<evidence type="ECO:0000256" key="7">
    <source>
        <dbReference type="ARBA" id="ARBA00022825"/>
    </source>
</evidence>
<evidence type="ECO:0000256" key="6">
    <source>
        <dbReference type="ARBA" id="ARBA00022801"/>
    </source>
</evidence>
<evidence type="ECO:0000256" key="12">
    <source>
        <dbReference type="SAM" id="SignalP"/>
    </source>
</evidence>
<dbReference type="Pfam" id="PF05922">
    <property type="entry name" value="Inhibitor_I9"/>
    <property type="match status" value="1"/>
</dbReference>
<comment type="subcellular location">
    <subcellularLocation>
        <location evidence="1">Secreted</location>
    </subcellularLocation>
</comment>